<sequence length="43" mass="4881">MTVQAYITVGIGTGNIHMANSMHRYNRDQLSLNLLKRLSVPEH</sequence>
<proteinExistence type="predicted"/>
<protein>
    <submittedName>
        <fullName evidence="1">Uncharacterized protein</fullName>
    </submittedName>
</protein>
<accession>A0A0E9P9P4</accession>
<reference evidence="1" key="2">
    <citation type="journal article" date="2015" name="Fish Shellfish Immunol.">
        <title>Early steps in the European eel (Anguilla anguilla)-Vibrio vulnificus interaction in the gills: Role of the RtxA13 toxin.</title>
        <authorList>
            <person name="Callol A."/>
            <person name="Pajuelo D."/>
            <person name="Ebbesson L."/>
            <person name="Teles M."/>
            <person name="MacKenzie S."/>
            <person name="Amaro C."/>
        </authorList>
    </citation>
    <scope>NUCLEOTIDE SEQUENCE</scope>
</reference>
<name>A0A0E9P9P4_ANGAN</name>
<organism evidence="1">
    <name type="scientific">Anguilla anguilla</name>
    <name type="common">European freshwater eel</name>
    <name type="synonym">Muraena anguilla</name>
    <dbReference type="NCBI Taxonomy" id="7936"/>
    <lineage>
        <taxon>Eukaryota</taxon>
        <taxon>Metazoa</taxon>
        <taxon>Chordata</taxon>
        <taxon>Craniata</taxon>
        <taxon>Vertebrata</taxon>
        <taxon>Euteleostomi</taxon>
        <taxon>Actinopterygii</taxon>
        <taxon>Neopterygii</taxon>
        <taxon>Teleostei</taxon>
        <taxon>Anguilliformes</taxon>
        <taxon>Anguillidae</taxon>
        <taxon>Anguilla</taxon>
    </lineage>
</organism>
<dbReference type="EMBL" id="GBXM01107196">
    <property type="protein sequence ID" value="JAH01381.1"/>
    <property type="molecule type" value="Transcribed_RNA"/>
</dbReference>
<dbReference type="AlphaFoldDB" id="A0A0E9P9P4"/>
<reference evidence="1" key="1">
    <citation type="submission" date="2014-11" db="EMBL/GenBank/DDBJ databases">
        <authorList>
            <person name="Amaro Gonzalez C."/>
        </authorList>
    </citation>
    <scope>NUCLEOTIDE SEQUENCE</scope>
</reference>
<evidence type="ECO:0000313" key="1">
    <source>
        <dbReference type="EMBL" id="JAH01381.1"/>
    </source>
</evidence>